<feature type="domain" description="Cell wall-active antibiotics response LiaF-like C-terminal" evidence="9">
    <location>
        <begin position="302"/>
        <end position="366"/>
    </location>
</feature>
<feature type="compositionally biased region" description="Basic and acidic residues" evidence="6">
    <location>
        <begin position="1"/>
        <end position="11"/>
    </location>
</feature>
<evidence type="ECO:0000256" key="7">
    <source>
        <dbReference type="SAM" id="Phobius"/>
    </source>
</evidence>
<gene>
    <name evidence="10" type="ORF">DX116_01325</name>
</gene>
<dbReference type="EMBL" id="QUBR01000001">
    <property type="protein sequence ID" value="REK72309.1"/>
    <property type="molecule type" value="Genomic_DNA"/>
</dbReference>
<keyword evidence="3 7" id="KW-0812">Transmembrane</keyword>
<feature type="domain" description="Phage shock protein PspC N-terminal" evidence="8">
    <location>
        <begin position="41"/>
        <end position="95"/>
    </location>
</feature>
<feature type="transmembrane region" description="Helical" evidence="7">
    <location>
        <begin position="238"/>
        <end position="256"/>
    </location>
</feature>
<evidence type="ECO:0000256" key="1">
    <source>
        <dbReference type="ARBA" id="ARBA00004162"/>
    </source>
</evidence>
<dbReference type="PANTHER" id="PTHR33885:SF3">
    <property type="entry name" value="PHAGE SHOCK PROTEIN C"/>
    <property type="match status" value="1"/>
</dbReference>
<evidence type="ECO:0000256" key="2">
    <source>
        <dbReference type="ARBA" id="ARBA00022475"/>
    </source>
</evidence>
<feature type="transmembrane region" description="Helical" evidence="7">
    <location>
        <begin position="207"/>
        <end position="226"/>
    </location>
</feature>
<dbReference type="Proteomes" id="UP000265581">
    <property type="component" value="Unassembled WGS sequence"/>
</dbReference>
<dbReference type="Pfam" id="PF09922">
    <property type="entry name" value="LiaF-like_C"/>
    <property type="match status" value="1"/>
</dbReference>
<feature type="transmembrane region" description="Helical" evidence="7">
    <location>
        <begin position="114"/>
        <end position="133"/>
    </location>
</feature>
<feature type="compositionally biased region" description="Low complexity" evidence="6">
    <location>
        <begin position="369"/>
        <end position="381"/>
    </location>
</feature>
<evidence type="ECO:0000256" key="5">
    <source>
        <dbReference type="ARBA" id="ARBA00023136"/>
    </source>
</evidence>
<evidence type="ECO:0000256" key="3">
    <source>
        <dbReference type="ARBA" id="ARBA00022692"/>
    </source>
</evidence>
<keyword evidence="5 7" id="KW-0472">Membrane</keyword>
<feature type="transmembrane region" description="Helical" evidence="7">
    <location>
        <begin position="66"/>
        <end position="93"/>
    </location>
</feature>
<name>A0A371P8Q9_9ACTN</name>
<reference evidence="10 11" key="1">
    <citation type="submission" date="2018-08" db="EMBL/GenBank/DDBJ databases">
        <title>Aeromicrobium sp. M2KJ-4, whole genome shotgun sequence.</title>
        <authorList>
            <person name="Tuo L."/>
        </authorList>
    </citation>
    <scope>NUCLEOTIDE SEQUENCE [LARGE SCALE GENOMIC DNA]</scope>
    <source>
        <strain evidence="10 11">M2KJ-4</strain>
    </source>
</reference>
<dbReference type="Pfam" id="PF04024">
    <property type="entry name" value="PspC"/>
    <property type="match status" value="1"/>
</dbReference>
<dbReference type="InterPro" id="IPR024425">
    <property type="entry name" value="LiaF-like_C"/>
</dbReference>
<sequence>MRDVPAGRDDGDMNDTQQLPPPPPGADDDFDPHRLRTIADMRRSSDDRVVAGVCAGAARYLNIDPIVVRVIIAVLMIAGFAGVILYLAAWLLLPADDAERSVAADWFNLDRNERQVRVIGLVTAVAVAALSFIGDSSWAWWGDTSWWIVPVGLLLYLVWVRPRQRRAARSSADARATGGTPVFEATHPGAPLTGAVTRTPRRRRSPALFVLTSSITAIALAVTWIYDETRHDVHWTAYVAVALGIVALGILIGTVLGDAGWLMAIGVLLAVALAVGSVFPSGRIGQQTPSPTVAADVADAYRHGIGEFALDLTGVTDPDQLQGRTIAIRAGIGETRVIVPGGLRVRVEAHLDAGQVEVLGRELAGVDVSASDGSTTSDGTGAPPPDGEPLTITIDQKIGHVEVTSR</sequence>
<accession>A0A371P8Q9</accession>
<keyword evidence="4 7" id="KW-1133">Transmembrane helix</keyword>
<feature type="transmembrane region" description="Helical" evidence="7">
    <location>
        <begin position="139"/>
        <end position="159"/>
    </location>
</feature>
<feature type="region of interest" description="Disordered" evidence="6">
    <location>
        <begin position="1"/>
        <end position="31"/>
    </location>
</feature>
<proteinExistence type="predicted"/>
<evidence type="ECO:0000256" key="6">
    <source>
        <dbReference type="SAM" id="MobiDB-lite"/>
    </source>
</evidence>
<evidence type="ECO:0000259" key="8">
    <source>
        <dbReference type="Pfam" id="PF04024"/>
    </source>
</evidence>
<dbReference type="InterPro" id="IPR007168">
    <property type="entry name" value="Phageshock_PspC_N"/>
</dbReference>
<keyword evidence="11" id="KW-1185">Reference proteome</keyword>
<dbReference type="InterPro" id="IPR052027">
    <property type="entry name" value="PspC"/>
</dbReference>
<evidence type="ECO:0000313" key="10">
    <source>
        <dbReference type="EMBL" id="REK72309.1"/>
    </source>
</evidence>
<dbReference type="PANTHER" id="PTHR33885">
    <property type="entry name" value="PHAGE SHOCK PROTEIN C"/>
    <property type="match status" value="1"/>
</dbReference>
<feature type="region of interest" description="Disordered" evidence="6">
    <location>
        <begin position="367"/>
        <end position="389"/>
    </location>
</feature>
<feature type="transmembrane region" description="Helical" evidence="7">
    <location>
        <begin position="261"/>
        <end position="279"/>
    </location>
</feature>
<dbReference type="AlphaFoldDB" id="A0A371P8Q9"/>
<evidence type="ECO:0000313" key="11">
    <source>
        <dbReference type="Proteomes" id="UP000265581"/>
    </source>
</evidence>
<dbReference type="GO" id="GO:0005886">
    <property type="term" value="C:plasma membrane"/>
    <property type="evidence" value="ECO:0007669"/>
    <property type="project" value="UniProtKB-SubCell"/>
</dbReference>
<comment type="subcellular location">
    <subcellularLocation>
        <location evidence="1">Cell membrane</location>
        <topology evidence="1">Single-pass membrane protein</topology>
    </subcellularLocation>
</comment>
<keyword evidence="2" id="KW-1003">Cell membrane</keyword>
<evidence type="ECO:0000259" key="9">
    <source>
        <dbReference type="Pfam" id="PF09922"/>
    </source>
</evidence>
<protein>
    <submittedName>
        <fullName evidence="10">PspC domain-containing protein</fullName>
    </submittedName>
</protein>
<organism evidence="10 11">
    <name type="scientific">Aeromicrobium endophyticum</name>
    <dbReference type="NCBI Taxonomy" id="2292704"/>
    <lineage>
        <taxon>Bacteria</taxon>
        <taxon>Bacillati</taxon>
        <taxon>Actinomycetota</taxon>
        <taxon>Actinomycetes</taxon>
        <taxon>Propionibacteriales</taxon>
        <taxon>Nocardioidaceae</taxon>
        <taxon>Aeromicrobium</taxon>
    </lineage>
</organism>
<comment type="caution">
    <text evidence="10">The sequence shown here is derived from an EMBL/GenBank/DDBJ whole genome shotgun (WGS) entry which is preliminary data.</text>
</comment>
<evidence type="ECO:0000256" key="4">
    <source>
        <dbReference type="ARBA" id="ARBA00022989"/>
    </source>
</evidence>